<dbReference type="Gene3D" id="2.10.109.10">
    <property type="entry name" value="Umud Fragment, subunit A"/>
    <property type="match status" value="1"/>
</dbReference>
<dbReference type="EMBL" id="CP058560">
    <property type="protein sequence ID" value="QUH23421.1"/>
    <property type="molecule type" value="Genomic_DNA"/>
</dbReference>
<dbReference type="GeneID" id="64820387"/>
<keyword evidence="7" id="KW-1185">Reference proteome</keyword>
<dbReference type="GO" id="GO:0016020">
    <property type="term" value="C:membrane"/>
    <property type="evidence" value="ECO:0007669"/>
    <property type="project" value="UniProtKB-SubCell"/>
</dbReference>
<dbReference type="OrthoDB" id="4822at2157"/>
<evidence type="ECO:0000256" key="5">
    <source>
        <dbReference type="SAM" id="Phobius"/>
    </source>
</evidence>
<dbReference type="NCBIfam" id="TIGR02228">
    <property type="entry name" value="sigpep_I_arch"/>
    <property type="match status" value="1"/>
</dbReference>
<evidence type="ECO:0000256" key="2">
    <source>
        <dbReference type="ARBA" id="ARBA00022692"/>
    </source>
</evidence>
<evidence type="ECO:0000256" key="4">
    <source>
        <dbReference type="ARBA" id="ARBA00023136"/>
    </source>
</evidence>
<dbReference type="AlphaFoldDB" id="A0A8T8KDH4"/>
<keyword evidence="6" id="KW-0378">Hydrolase</keyword>
<gene>
    <name evidence="6" type="ORF">HYG87_06440</name>
</gene>
<proteinExistence type="predicted"/>
<dbReference type="RefSeq" id="WP_211532378.1">
    <property type="nucleotide sequence ID" value="NZ_CP058560.1"/>
</dbReference>
<dbReference type="InterPro" id="IPR001733">
    <property type="entry name" value="Peptidase_S26B"/>
</dbReference>
<feature type="transmembrane region" description="Helical" evidence="5">
    <location>
        <begin position="7"/>
        <end position="28"/>
    </location>
</feature>
<protein>
    <submittedName>
        <fullName evidence="6">Signal peptidase I</fullName>
        <ecNumber evidence="6">3.4.21.89</ecNumber>
    </submittedName>
</protein>
<dbReference type="PRINTS" id="PR00728">
    <property type="entry name" value="SIGNALPTASE"/>
</dbReference>
<keyword evidence="2 5" id="KW-0812">Transmembrane</keyword>
<dbReference type="InterPro" id="IPR036286">
    <property type="entry name" value="LexA/Signal_pep-like_sf"/>
</dbReference>
<reference evidence="6" key="1">
    <citation type="submission" date="2020-07" db="EMBL/GenBank/DDBJ databases">
        <title>Methanobacterium. sp. MethCan genome.</title>
        <authorList>
            <person name="Postec A."/>
            <person name="Quemeneur M."/>
        </authorList>
    </citation>
    <scope>NUCLEOTIDE SEQUENCE</scope>
    <source>
        <strain evidence="6">MethCAN</strain>
    </source>
</reference>
<comment type="subcellular location">
    <subcellularLocation>
        <location evidence="1">Membrane</location>
    </subcellularLocation>
</comment>
<dbReference type="Proteomes" id="UP000681041">
    <property type="component" value="Chromosome"/>
</dbReference>
<keyword evidence="4 5" id="KW-0472">Membrane</keyword>
<dbReference type="GO" id="GO:0006465">
    <property type="term" value="P:signal peptide processing"/>
    <property type="evidence" value="ECO:0007669"/>
    <property type="project" value="InterPro"/>
</dbReference>
<evidence type="ECO:0000313" key="6">
    <source>
        <dbReference type="EMBL" id="QUH23421.1"/>
    </source>
</evidence>
<dbReference type="GO" id="GO:0004252">
    <property type="term" value="F:serine-type endopeptidase activity"/>
    <property type="evidence" value="ECO:0007669"/>
    <property type="project" value="InterPro"/>
</dbReference>
<dbReference type="InterPro" id="IPR019533">
    <property type="entry name" value="Peptidase_S26"/>
</dbReference>
<dbReference type="EC" id="3.4.21.89" evidence="6"/>
<dbReference type="KEGG" id="meme:HYG87_06440"/>
<evidence type="ECO:0000256" key="3">
    <source>
        <dbReference type="ARBA" id="ARBA00022989"/>
    </source>
</evidence>
<accession>A0A8T8KDH4</accession>
<name>A0A8T8KDH4_9EURY</name>
<dbReference type="GO" id="GO:0009003">
    <property type="term" value="F:signal peptidase activity"/>
    <property type="evidence" value="ECO:0007669"/>
    <property type="project" value="UniProtKB-EC"/>
</dbReference>
<evidence type="ECO:0000256" key="1">
    <source>
        <dbReference type="ARBA" id="ARBA00004370"/>
    </source>
</evidence>
<organism evidence="6 7">
    <name type="scientific">Methanobacterium alkalithermotolerans</name>
    <dbReference type="NCBI Taxonomy" id="2731220"/>
    <lineage>
        <taxon>Archaea</taxon>
        <taxon>Methanobacteriati</taxon>
        <taxon>Methanobacteriota</taxon>
        <taxon>Methanomada group</taxon>
        <taxon>Methanobacteria</taxon>
        <taxon>Methanobacteriales</taxon>
        <taxon>Methanobacteriaceae</taxon>
        <taxon>Methanobacterium</taxon>
    </lineage>
</organism>
<evidence type="ECO:0000313" key="7">
    <source>
        <dbReference type="Proteomes" id="UP000681041"/>
    </source>
</evidence>
<dbReference type="CDD" id="cd06530">
    <property type="entry name" value="S26_SPase_I"/>
    <property type="match status" value="1"/>
</dbReference>
<dbReference type="SUPFAM" id="SSF51306">
    <property type="entry name" value="LexA/Signal peptidase"/>
    <property type="match status" value="1"/>
</dbReference>
<dbReference type="PANTHER" id="PTHR10806:SF6">
    <property type="entry name" value="SIGNAL PEPTIDASE COMPLEX CATALYTIC SUBUNIT SEC11"/>
    <property type="match status" value="1"/>
</dbReference>
<keyword evidence="3 5" id="KW-1133">Transmembrane helix</keyword>
<sequence length="141" mass="15956">MNINREIIIYIVIIMVGIIAAQHMNVVVSGSMEPVFHRGDIVIIQKSNFLGIQEFDPAQLNVGEIVIYNATWFPEPVIHRIIDVRTDGEGRKFYVTQGDNNPTPDQGPVYPEQVKSRVITVGNQPIFLPRIGYITLWIRGL</sequence>
<dbReference type="PANTHER" id="PTHR10806">
    <property type="entry name" value="SIGNAL PEPTIDASE COMPLEX CATALYTIC SUBUNIT SEC11"/>
    <property type="match status" value="1"/>
</dbReference>